<dbReference type="SUPFAM" id="SSF47336">
    <property type="entry name" value="ACP-like"/>
    <property type="match status" value="1"/>
</dbReference>
<protein>
    <submittedName>
        <fullName evidence="1">Acyl carrier protein</fullName>
    </submittedName>
</protein>
<organism evidence="1 2">
    <name type="scientific">Sulfitobacter sabulilitoris</name>
    <dbReference type="NCBI Taxonomy" id="2562655"/>
    <lineage>
        <taxon>Bacteria</taxon>
        <taxon>Pseudomonadati</taxon>
        <taxon>Pseudomonadota</taxon>
        <taxon>Alphaproteobacteria</taxon>
        <taxon>Rhodobacterales</taxon>
        <taxon>Roseobacteraceae</taxon>
        <taxon>Sulfitobacter</taxon>
    </lineage>
</organism>
<proteinExistence type="predicted"/>
<keyword evidence="2" id="KW-1185">Reference proteome</keyword>
<accession>A0A5S3P867</accession>
<gene>
    <name evidence="1" type="ORF">FDT80_18140</name>
</gene>
<sequence length="72" mass="8185">MNTVMTKRGRPTLTDEAQGTREAGFRSLDFSETALRIETRIGRELSFDAASMRRIETVRDVLDFFEDATRAA</sequence>
<reference evidence="1 2" key="1">
    <citation type="submission" date="2019-05" db="EMBL/GenBank/DDBJ databases">
        <title>Sulfitobacter sabulilitoris sp. nov., isolated from a marine sand.</title>
        <authorList>
            <person name="Yoon J.-H."/>
        </authorList>
    </citation>
    <scope>NUCLEOTIDE SEQUENCE [LARGE SCALE GENOMIC DNA]</scope>
    <source>
        <strain evidence="1 2">HSMS-29</strain>
    </source>
</reference>
<dbReference type="InterPro" id="IPR036736">
    <property type="entry name" value="ACP-like_sf"/>
</dbReference>
<name>A0A5S3P867_9RHOB</name>
<evidence type="ECO:0000313" key="1">
    <source>
        <dbReference type="EMBL" id="TMM49392.1"/>
    </source>
</evidence>
<dbReference type="EMBL" id="VANS01000009">
    <property type="protein sequence ID" value="TMM49392.1"/>
    <property type="molecule type" value="Genomic_DNA"/>
</dbReference>
<dbReference type="OrthoDB" id="7864469at2"/>
<evidence type="ECO:0000313" key="2">
    <source>
        <dbReference type="Proteomes" id="UP000309550"/>
    </source>
</evidence>
<dbReference type="Gene3D" id="1.10.1200.10">
    <property type="entry name" value="ACP-like"/>
    <property type="match status" value="1"/>
</dbReference>
<comment type="caution">
    <text evidence="1">The sequence shown here is derived from an EMBL/GenBank/DDBJ whole genome shotgun (WGS) entry which is preliminary data.</text>
</comment>
<dbReference type="AlphaFoldDB" id="A0A5S3P867"/>
<dbReference type="Proteomes" id="UP000309550">
    <property type="component" value="Unassembled WGS sequence"/>
</dbReference>